<feature type="binding site" evidence="7">
    <location>
        <position position="338"/>
    </location>
    <ligand>
        <name>Zn(2+)</name>
        <dbReference type="ChEBI" id="CHEBI:29105"/>
    </ligand>
</feature>
<dbReference type="InterPro" id="IPR036511">
    <property type="entry name" value="TGT-like_sf"/>
</dbReference>
<comment type="pathway">
    <text evidence="7">tRNA modification; tRNA-queuosine biosynthesis.</text>
</comment>
<feature type="region of interest" description="RNA binding" evidence="7">
    <location>
        <begin position="250"/>
        <end position="256"/>
    </location>
</feature>
<evidence type="ECO:0000313" key="10">
    <source>
        <dbReference type="Proteomes" id="UP000235658"/>
    </source>
</evidence>
<evidence type="ECO:0000256" key="2">
    <source>
        <dbReference type="ARBA" id="ARBA00022679"/>
    </source>
</evidence>
<dbReference type="NCBIfam" id="TIGR00430">
    <property type="entry name" value="Q_tRNA_tgt"/>
    <property type="match status" value="1"/>
</dbReference>
<dbReference type="SUPFAM" id="SSF51713">
    <property type="entry name" value="tRNA-guanine transglycosylase"/>
    <property type="match status" value="1"/>
</dbReference>
<evidence type="ECO:0000256" key="4">
    <source>
        <dbReference type="ARBA" id="ARBA00022785"/>
    </source>
</evidence>
<accession>A0A2N6UL70</accession>
<keyword evidence="7" id="KW-0479">Metal-binding</keyword>
<dbReference type="GO" id="GO:0008616">
    <property type="term" value="P:tRNA queuosine(34) biosynthetic process"/>
    <property type="evidence" value="ECO:0007669"/>
    <property type="project" value="UniProtKB-UniRule"/>
</dbReference>
<organism evidence="9 10">
    <name type="scientific">Anaerococcus hydrogenalis</name>
    <dbReference type="NCBI Taxonomy" id="33029"/>
    <lineage>
        <taxon>Bacteria</taxon>
        <taxon>Bacillati</taxon>
        <taxon>Bacillota</taxon>
        <taxon>Tissierellia</taxon>
        <taxon>Tissierellales</taxon>
        <taxon>Peptoniphilaceae</taxon>
        <taxon>Anaerococcus</taxon>
    </lineage>
</organism>
<keyword evidence="2 7" id="KW-0808">Transferase</keyword>
<dbReference type="NCBIfam" id="TIGR00449">
    <property type="entry name" value="tgt_general"/>
    <property type="match status" value="1"/>
</dbReference>
<dbReference type="GO" id="GO:0046872">
    <property type="term" value="F:metal ion binding"/>
    <property type="evidence" value="ECO:0007669"/>
    <property type="project" value="UniProtKB-KW"/>
</dbReference>
<feature type="active site" description="Proton acceptor" evidence="7">
    <location>
        <position position="93"/>
    </location>
</feature>
<dbReference type="EC" id="2.4.2.29" evidence="7"/>
<sequence>MAIKYELIKKDKYSNARCGVIHTDHGDIPTPIFMPVGTKATVKTMSVEELKEIDAKIILGNTYHLYLRPGMDIMKKAGGLHKFMNWNGPILTDSGGFQVFSLSENRDISEKGVVFRSHIDGSKHLFTPEKSIEIQNDIHSDIMMSFDECIPYPADYKYVEDSVARTVRWAKRGLDYHKANSHKDQSLFGIIQGGMYEDLRKRSVEETCAMDFDGYSLGGLSVGEPKEEMIRLLKYTTPLLPEDKPRYNMGVGSPDYLFESFEAGIDMADCVLPTRIARNGTAITSEGRLVVRNAKYKDDFTPLDHDCDCYTCKNYSRAYIRHLVNVNEILGARLLTYHNLYFLLKLCEDIRKSIMEDRFLDFKKEFYKKYGYES</sequence>
<comment type="function">
    <text evidence="7">Catalyzes the base-exchange of a guanine (G) residue with the queuine precursor 7-aminomethyl-7-deazaguanine (PreQ1) at position 34 (anticodon wobble position) in tRNAs with GU(N) anticodons (tRNA-Asp, -Asn, -His and -Tyr). Catalysis occurs through a double-displacement mechanism. The nucleophile active site attacks the C1' of nucleotide 34 to detach the guanine base from the RNA, forming a covalent enzyme-RNA intermediate. The proton acceptor active site deprotonates the incoming PreQ1, allowing a nucleophilic attack on the C1' of the ribose to form the product. After dissociation, two additional enzymatic reactions on the tRNA convert PreQ1 to queuine (Q), resulting in the hypermodified nucleoside queuosine (7-(((4,5-cis-dihydroxy-2-cyclopenten-1-yl)amino)methyl)-7-deazaguanosine).</text>
</comment>
<keyword evidence="3 7" id="KW-0819">tRNA processing</keyword>
<keyword evidence="4 7" id="KW-0671">Queuosine biosynthesis</keyword>
<evidence type="ECO:0000256" key="7">
    <source>
        <dbReference type="HAMAP-Rule" id="MF_00168"/>
    </source>
</evidence>
<feature type="domain" description="tRNA-guanine(15) transglycosylase-like" evidence="8">
    <location>
        <begin position="15"/>
        <end position="370"/>
    </location>
</feature>
<evidence type="ECO:0000256" key="1">
    <source>
        <dbReference type="ARBA" id="ARBA00022676"/>
    </source>
</evidence>
<evidence type="ECO:0000256" key="6">
    <source>
        <dbReference type="ARBA" id="ARBA00050112"/>
    </source>
</evidence>
<dbReference type="GO" id="GO:0008479">
    <property type="term" value="F:tRNA-guanosine(34) queuine transglycosylase activity"/>
    <property type="evidence" value="ECO:0007669"/>
    <property type="project" value="UniProtKB-UniRule"/>
</dbReference>
<dbReference type="InterPro" id="IPR050076">
    <property type="entry name" value="ArchSynthase1/Queuine_TRR"/>
</dbReference>
<feature type="active site" description="Nucleophile" evidence="7">
    <location>
        <position position="269"/>
    </location>
</feature>
<dbReference type="Gene3D" id="3.20.20.105">
    <property type="entry name" value="Queuine tRNA-ribosyltransferase-like"/>
    <property type="match status" value="1"/>
</dbReference>
<dbReference type="InterPro" id="IPR004803">
    <property type="entry name" value="TGT"/>
</dbReference>
<evidence type="ECO:0000313" key="9">
    <source>
        <dbReference type="EMBL" id="PMC82546.1"/>
    </source>
</evidence>
<dbReference type="HAMAP" id="MF_00168">
    <property type="entry name" value="Q_tRNA_Tgt"/>
    <property type="match status" value="1"/>
</dbReference>
<comment type="cofactor">
    <cofactor evidence="7">
        <name>Zn(2+)</name>
        <dbReference type="ChEBI" id="CHEBI:29105"/>
    </cofactor>
    <text evidence="7">Binds 1 zinc ion per subunit.</text>
</comment>
<feature type="binding site" evidence="7">
    <location>
        <position position="147"/>
    </location>
    <ligand>
        <name>substrate</name>
    </ligand>
</feature>
<gene>
    <name evidence="7" type="primary">tgt</name>
    <name evidence="9" type="ORF">CJ192_02105</name>
</gene>
<feature type="binding site" evidence="7">
    <location>
        <position position="192"/>
    </location>
    <ligand>
        <name>substrate</name>
    </ligand>
</feature>
<protein>
    <recommendedName>
        <fullName evidence="7">Queuine tRNA-ribosyltransferase</fullName>
        <ecNumber evidence="7">2.4.2.29</ecNumber>
    </recommendedName>
    <alternativeName>
        <fullName evidence="7">Guanine insertion enzyme</fullName>
    </alternativeName>
    <alternativeName>
        <fullName evidence="7">tRNA-guanine transglycosylase</fullName>
    </alternativeName>
</protein>
<dbReference type="Pfam" id="PF01702">
    <property type="entry name" value="TGT"/>
    <property type="match status" value="1"/>
</dbReference>
<dbReference type="GO" id="GO:0005829">
    <property type="term" value="C:cytosol"/>
    <property type="evidence" value="ECO:0007669"/>
    <property type="project" value="TreeGrafter"/>
</dbReference>
<dbReference type="RefSeq" id="WP_004813454.1">
    <property type="nucleotide sequence ID" value="NZ_CABKPG010000034.1"/>
</dbReference>
<feature type="binding site" evidence="7">
    <location>
        <position position="312"/>
    </location>
    <ligand>
        <name>Zn(2+)</name>
        <dbReference type="ChEBI" id="CHEBI:29105"/>
    </ligand>
</feature>
<name>A0A2N6UL70_9FIRM</name>
<dbReference type="GeneID" id="84577971"/>
<keyword evidence="5 7" id="KW-0862">Zinc</keyword>
<dbReference type="PANTHER" id="PTHR46499">
    <property type="entry name" value="QUEUINE TRNA-RIBOSYLTRANSFERASE"/>
    <property type="match status" value="1"/>
</dbReference>
<comment type="similarity">
    <text evidence="7">Belongs to the queuine tRNA-ribosyltransferase family.</text>
</comment>
<keyword evidence="1 7" id="KW-0328">Glycosyltransferase</keyword>
<reference evidence="9 10" key="1">
    <citation type="submission" date="2017-09" db="EMBL/GenBank/DDBJ databases">
        <title>Bacterial strain isolated from the female urinary microbiota.</title>
        <authorList>
            <person name="Thomas-White K."/>
            <person name="Kumar N."/>
            <person name="Forster S."/>
            <person name="Putonti C."/>
            <person name="Lawley T."/>
            <person name="Wolfe A.J."/>
        </authorList>
    </citation>
    <scope>NUCLEOTIDE SEQUENCE [LARGE SCALE GENOMIC DNA]</scope>
    <source>
        <strain evidence="9 10">UMB0204</strain>
    </source>
</reference>
<comment type="caution">
    <text evidence="9">The sequence shown here is derived from an EMBL/GenBank/DDBJ whole genome shotgun (WGS) entry which is preliminary data.</text>
</comment>
<dbReference type="UniPathway" id="UPA00392"/>
<feature type="binding site" evidence="7">
    <location>
        <position position="307"/>
    </location>
    <ligand>
        <name>Zn(2+)</name>
        <dbReference type="ChEBI" id="CHEBI:29105"/>
    </ligand>
</feature>
<evidence type="ECO:0000256" key="3">
    <source>
        <dbReference type="ARBA" id="ARBA00022694"/>
    </source>
</evidence>
<proteinExistence type="inferred from homology"/>
<feature type="binding site" evidence="7">
    <location>
        <begin position="93"/>
        <end position="97"/>
    </location>
    <ligand>
        <name>substrate</name>
    </ligand>
</feature>
<evidence type="ECO:0000256" key="5">
    <source>
        <dbReference type="ARBA" id="ARBA00022833"/>
    </source>
</evidence>
<comment type="catalytic activity">
    <reaction evidence="6 7">
        <text>7-aminomethyl-7-carbaguanine + guanosine(34) in tRNA = 7-aminomethyl-7-carbaguanosine(34) in tRNA + guanine</text>
        <dbReference type="Rhea" id="RHEA:24104"/>
        <dbReference type="Rhea" id="RHEA-COMP:10341"/>
        <dbReference type="Rhea" id="RHEA-COMP:10342"/>
        <dbReference type="ChEBI" id="CHEBI:16235"/>
        <dbReference type="ChEBI" id="CHEBI:58703"/>
        <dbReference type="ChEBI" id="CHEBI:74269"/>
        <dbReference type="ChEBI" id="CHEBI:82833"/>
        <dbReference type="EC" id="2.4.2.29"/>
    </reaction>
</comment>
<comment type="subunit">
    <text evidence="7">Homodimer. Within each dimer, one monomer is responsible for RNA recognition and catalysis, while the other monomer binds to the replacement base PreQ1.</text>
</comment>
<dbReference type="FunFam" id="3.20.20.105:FF:000001">
    <property type="entry name" value="Queuine tRNA-ribosyltransferase"/>
    <property type="match status" value="1"/>
</dbReference>
<dbReference type="Proteomes" id="UP000235658">
    <property type="component" value="Unassembled WGS sequence"/>
</dbReference>
<dbReference type="AlphaFoldDB" id="A0A2N6UL70"/>
<dbReference type="InterPro" id="IPR002616">
    <property type="entry name" value="tRNA_ribo_trans-like"/>
</dbReference>
<feature type="binding site" evidence="7">
    <location>
        <position position="219"/>
    </location>
    <ligand>
        <name>substrate</name>
    </ligand>
</feature>
<dbReference type="PANTHER" id="PTHR46499:SF1">
    <property type="entry name" value="QUEUINE TRNA-RIBOSYLTRANSFERASE"/>
    <property type="match status" value="1"/>
</dbReference>
<feature type="binding site" evidence="7">
    <location>
        <position position="309"/>
    </location>
    <ligand>
        <name>Zn(2+)</name>
        <dbReference type="ChEBI" id="CHEBI:29105"/>
    </ligand>
</feature>
<dbReference type="EMBL" id="PNHP01000001">
    <property type="protein sequence ID" value="PMC82546.1"/>
    <property type="molecule type" value="Genomic_DNA"/>
</dbReference>
<feature type="region of interest" description="RNA binding; important for wobble base 34 recognition" evidence="7">
    <location>
        <begin position="274"/>
        <end position="278"/>
    </location>
</feature>
<evidence type="ECO:0000259" key="8">
    <source>
        <dbReference type="Pfam" id="PF01702"/>
    </source>
</evidence>